<accession>A0A9N9CU99</accession>
<reference evidence="1" key="1">
    <citation type="submission" date="2021-06" db="EMBL/GenBank/DDBJ databases">
        <authorList>
            <person name="Kallberg Y."/>
            <person name="Tangrot J."/>
            <person name="Rosling A."/>
        </authorList>
    </citation>
    <scope>NUCLEOTIDE SEQUENCE</scope>
    <source>
        <strain evidence="1">MA453B</strain>
    </source>
</reference>
<protein>
    <submittedName>
        <fullName evidence="1">20596_t:CDS:1</fullName>
    </submittedName>
</protein>
<organism evidence="1 2">
    <name type="scientific">Dentiscutata erythropus</name>
    <dbReference type="NCBI Taxonomy" id="1348616"/>
    <lineage>
        <taxon>Eukaryota</taxon>
        <taxon>Fungi</taxon>
        <taxon>Fungi incertae sedis</taxon>
        <taxon>Mucoromycota</taxon>
        <taxon>Glomeromycotina</taxon>
        <taxon>Glomeromycetes</taxon>
        <taxon>Diversisporales</taxon>
        <taxon>Gigasporaceae</taxon>
        <taxon>Dentiscutata</taxon>
    </lineage>
</organism>
<evidence type="ECO:0000313" key="2">
    <source>
        <dbReference type="Proteomes" id="UP000789405"/>
    </source>
</evidence>
<keyword evidence="2" id="KW-1185">Reference proteome</keyword>
<dbReference type="AlphaFoldDB" id="A0A9N9CU99"/>
<name>A0A9N9CU99_9GLOM</name>
<dbReference type="InterPro" id="IPR011009">
    <property type="entry name" value="Kinase-like_dom_sf"/>
</dbReference>
<dbReference type="EMBL" id="CAJVPY010004335">
    <property type="protein sequence ID" value="CAG8616298.1"/>
    <property type="molecule type" value="Genomic_DNA"/>
</dbReference>
<evidence type="ECO:0000313" key="1">
    <source>
        <dbReference type="EMBL" id="CAG8616298.1"/>
    </source>
</evidence>
<comment type="caution">
    <text evidence="1">The sequence shown here is derived from an EMBL/GenBank/DDBJ whole genome shotgun (WGS) entry which is preliminary data.</text>
</comment>
<dbReference type="OrthoDB" id="2396740at2759"/>
<dbReference type="Gene3D" id="1.10.510.10">
    <property type="entry name" value="Transferase(Phosphotransferase) domain 1"/>
    <property type="match status" value="1"/>
</dbReference>
<dbReference type="SUPFAM" id="SSF56112">
    <property type="entry name" value="Protein kinase-like (PK-like)"/>
    <property type="match status" value="1"/>
</dbReference>
<sequence>MQNIFNGLRPAIPSHVPKLIAKLIMKCWDARPNNRPASEEIYDILRIWINDISKNSSTEIVAQIKECEETFNNLSKSDGLTTAYYYKPYPEAKYTSKFIEYTIHQSVNALNYDKKHDVLVMPKENDRNLHVELLELYISRAKPGKEMHNNRNGMQRRAYVCDSQHPIG</sequence>
<gene>
    <name evidence="1" type="ORF">DERYTH_LOCUS8404</name>
</gene>
<proteinExistence type="predicted"/>
<dbReference type="Proteomes" id="UP000789405">
    <property type="component" value="Unassembled WGS sequence"/>
</dbReference>